<dbReference type="PANTHER" id="PTHR37816">
    <property type="entry name" value="YALI0E33011P"/>
    <property type="match status" value="1"/>
</dbReference>
<proteinExistence type="predicted"/>
<dbReference type="GO" id="GO:0004017">
    <property type="term" value="F:AMP kinase activity"/>
    <property type="evidence" value="ECO:0007669"/>
    <property type="project" value="UniProtKB-EC"/>
</dbReference>
<sequence length="181" mass="21078">MRRVSVVGTSGSGKTTFAGVLADKLGVPHIELDAIYHQPGWVPLPDAEFVSAVTEAVLGDAWVVDGNYSIARDIVWELADTVVWLDYPRRVAMYRIIKRTLWRGVMRQELWNGNREKLRNIFKRDPMENIIVWAWTTHPDRRRRYAAMTRDPQWRHITFVRLRTRAASRTFMAEAVRTDLE</sequence>
<dbReference type="EMBL" id="UOEK01000157">
    <property type="protein sequence ID" value="VAV99201.1"/>
    <property type="molecule type" value="Genomic_DNA"/>
</dbReference>
<dbReference type="SUPFAM" id="SSF52540">
    <property type="entry name" value="P-loop containing nucleoside triphosphate hydrolases"/>
    <property type="match status" value="1"/>
</dbReference>
<dbReference type="AlphaFoldDB" id="A0A3B0S8L0"/>
<protein>
    <submittedName>
        <fullName evidence="1">Adenylate kinase</fullName>
        <ecNumber evidence="1">2.7.4.3</ecNumber>
    </submittedName>
</protein>
<name>A0A3B0S8L0_9ZZZZ</name>
<gene>
    <name evidence="1" type="ORF">MNBD_ACTINO02-2557</name>
</gene>
<keyword evidence="1" id="KW-0808">Transferase</keyword>
<dbReference type="Gene3D" id="3.40.50.300">
    <property type="entry name" value="P-loop containing nucleotide triphosphate hydrolases"/>
    <property type="match status" value="1"/>
</dbReference>
<organism evidence="1">
    <name type="scientific">hydrothermal vent metagenome</name>
    <dbReference type="NCBI Taxonomy" id="652676"/>
    <lineage>
        <taxon>unclassified sequences</taxon>
        <taxon>metagenomes</taxon>
        <taxon>ecological metagenomes</taxon>
    </lineage>
</organism>
<dbReference type="InterPro" id="IPR052922">
    <property type="entry name" value="Cytidylate_Kinase-2"/>
</dbReference>
<reference evidence="1" key="1">
    <citation type="submission" date="2018-06" db="EMBL/GenBank/DDBJ databases">
        <authorList>
            <person name="Zhirakovskaya E."/>
        </authorList>
    </citation>
    <scope>NUCLEOTIDE SEQUENCE</scope>
</reference>
<dbReference type="InterPro" id="IPR027417">
    <property type="entry name" value="P-loop_NTPase"/>
</dbReference>
<keyword evidence="1" id="KW-0418">Kinase</keyword>
<evidence type="ECO:0000313" key="1">
    <source>
        <dbReference type="EMBL" id="VAV99201.1"/>
    </source>
</evidence>
<dbReference type="PANTHER" id="PTHR37816:SF1">
    <property type="entry name" value="TOXIN"/>
    <property type="match status" value="1"/>
</dbReference>
<dbReference type="EC" id="2.7.4.3" evidence="1"/>
<accession>A0A3B0S8L0</accession>